<evidence type="ECO:0000313" key="4">
    <source>
        <dbReference type="Proteomes" id="UP000035481"/>
    </source>
</evidence>
<feature type="chain" id="PRO_5002576828" description="LTXXQ motif family protein" evidence="2">
    <location>
        <begin position="26"/>
        <end position="185"/>
    </location>
</feature>
<dbReference type="EMBL" id="JPLA01000009">
    <property type="protein sequence ID" value="KLD65228.1"/>
    <property type="molecule type" value="Genomic_DNA"/>
</dbReference>
<reference evidence="3 4" key="1">
    <citation type="journal article" date="2015" name="Antonie Van Leeuwenhoek">
        <title>A phylogenomic and molecular marker based taxonomic framework for the order Xanthomonadales: proposal to transfer the families Algiphilaceae and Solimonadaceae to the order Nevskiales ord. nov. and to create a new family within the order Xanthomonadales, the family Rhodanobacteraceae fam. nov., containing the genus Rhodanobacter and its closest relatives.</title>
        <authorList>
            <person name="Naushad S."/>
            <person name="Adeolu M."/>
            <person name="Wong S."/>
            <person name="Sohail M."/>
            <person name="Schellhorn H.E."/>
            <person name="Gupta R.S."/>
        </authorList>
    </citation>
    <scope>NUCLEOTIDE SEQUENCE [LARGE SCALE GENOMIC DNA]</scope>
    <source>
        <strain evidence="3 4">DSM 16301</strain>
    </source>
</reference>
<organism evidence="3 4">
    <name type="scientific">Dyella japonica DSM 16301</name>
    <dbReference type="NCBI Taxonomy" id="1440762"/>
    <lineage>
        <taxon>Bacteria</taxon>
        <taxon>Pseudomonadati</taxon>
        <taxon>Pseudomonadota</taxon>
        <taxon>Gammaproteobacteria</taxon>
        <taxon>Lysobacterales</taxon>
        <taxon>Rhodanobacteraceae</taxon>
        <taxon>Dyella</taxon>
    </lineage>
</organism>
<gene>
    <name evidence="3" type="ORF">Y882_03915</name>
</gene>
<evidence type="ECO:0000256" key="1">
    <source>
        <dbReference type="SAM" id="MobiDB-lite"/>
    </source>
</evidence>
<dbReference type="RefSeq" id="WP_046970560.1">
    <property type="nucleotide sequence ID" value="NZ_JPLA01000009.1"/>
</dbReference>
<evidence type="ECO:0008006" key="5">
    <source>
        <dbReference type="Google" id="ProtNLM"/>
    </source>
</evidence>
<keyword evidence="2" id="KW-0732">Signal</keyword>
<name>A0A0G9H6N5_9GAMM</name>
<dbReference type="PATRIC" id="fig|1440762.4.peg.3753"/>
<protein>
    <recommendedName>
        <fullName evidence="5">LTXXQ motif family protein</fullName>
    </recommendedName>
</protein>
<dbReference type="InterPro" id="IPR012899">
    <property type="entry name" value="LTXXQ"/>
</dbReference>
<dbReference type="AlphaFoldDB" id="A0A0G9H6N5"/>
<comment type="caution">
    <text evidence="3">The sequence shown here is derived from an EMBL/GenBank/DDBJ whole genome shotgun (WGS) entry which is preliminary data.</text>
</comment>
<sequence>MKTTLRSLTLPALVSLALATAPAWAQQSTPATAPAAQKLPTATPPGAQDHGQKHADAVEQRIADLHAQLKITDQQAKPWDAFAQTMRDNARKADEAFRERAQKLPTMSAADAMKSYADLTETHADNMKKLSSAFSDLYSALSPEQKQIADAMYRNPHGGPKGTGPHKGGKASKSAPAGATSTAHG</sequence>
<dbReference type="OrthoDB" id="5569970at2"/>
<dbReference type="Gene3D" id="1.20.120.1490">
    <property type="match status" value="1"/>
</dbReference>
<evidence type="ECO:0000313" key="3">
    <source>
        <dbReference type="EMBL" id="KLD65228.1"/>
    </source>
</evidence>
<dbReference type="Pfam" id="PF07813">
    <property type="entry name" value="LTXXQ"/>
    <property type="match status" value="1"/>
</dbReference>
<feature type="region of interest" description="Disordered" evidence="1">
    <location>
        <begin position="29"/>
        <end position="56"/>
    </location>
</feature>
<feature type="signal peptide" evidence="2">
    <location>
        <begin position="1"/>
        <end position="25"/>
    </location>
</feature>
<accession>A0A0G9H6N5</accession>
<proteinExistence type="predicted"/>
<dbReference type="GO" id="GO:0042597">
    <property type="term" value="C:periplasmic space"/>
    <property type="evidence" value="ECO:0007669"/>
    <property type="project" value="InterPro"/>
</dbReference>
<feature type="compositionally biased region" description="Low complexity" evidence="1">
    <location>
        <begin position="171"/>
        <end position="185"/>
    </location>
</feature>
<evidence type="ECO:0000256" key="2">
    <source>
        <dbReference type="SAM" id="SignalP"/>
    </source>
</evidence>
<dbReference type="STRING" id="1440762.Y882_03915"/>
<dbReference type="Proteomes" id="UP000035481">
    <property type="component" value="Unassembled WGS sequence"/>
</dbReference>
<feature type="region of interest" description="Disordered" evidence="1">
    <location>
        <begin position="147"/>
        <end position="185"/>
    </location>
</feature>